<dbReference type="Proteomes" id="UP000278334">
    <property type="component" value="Chromosome"/>
</dbReference>
<name>A0A1J5U8U0_9GAMM</name>
<protein>
    <submittedName>
        <fullName evidence="3">Uncharacterized protein</fullName>
    </submittedName>
</protein>
<evidence type="ECO:0000313" key="5">
    <source>
        <dbReference type="Proteomes" id="UP000278334"/>
    </source>
</evidence>
<sequence>MSKKNQKWLTKKTKEERAKKYKKSDFYKAIIRPSLRKNREDREVQENGFAITDHAVFRYYERVKEIDMESLKKEIVPESVQAFICAQKNGEISVYSGGEKYRLKFANKKVITIKR</sequence>
<dbReference type="Proteomes" id="UP000643672">
    <property type="component" value="Unassembled WGS sequence"/>
</dbReference>
<dbReference type="Proteomes" id="UP000182798">
    <property type="component" value="Unassembled WGS sequence"/>
</dbReference>
<dbReference type="KEGG" id="bthg:MS2017_0502"/>
<dbReference type="AlphaFoldDB" id="A0A1J5U8U0"/>
<evidence type="ECO:0000313" key="4">
    <source>
        <dbReference type="Proteomes" id="UP000182798"/>
    </source>
</evidence>
<evidence type="ECO:0000313" key="2">
    <source>
        <dbReference type="EMBL" id="CAB5501263.1"/>
    </source>
</evidence>
<keyword evidence="6" id="KW-1185">Reference proteome</keyword>
<dbReference type="EMBL" id="CAESAQ020000068">
    <property type="protein sequence ID" value="CAB5501263.1"/>
    <property type="molecule type" value="Genomic_DNA"/>
</dbReference>
<reference evidence="1 5" key="3">
    <citation type="submission" date="2017-11" db="EMBL/GenBank/DDBJ databases">
        <title>Genome sequence of the bacterial symbiont EPR9N from a vent mussel Bathymodiolus thermophilus.</title>
        <authorList>
            <person name="Won Y.-J."/>
        </authorList>
    </citation>
    <scope>NUCLEOTIDE SEQUENCE [LARGE SCALE GENOMIC DNA]</scope>
    <source>
        <strain evidence="1 5">EPR9N</strain>
    </source>
</reference>
<evidence type="ECO:0000313" key="3">
    <source>
        <dbReference type="EMBL" id="OIR25270.1"/>
    </source>
</evidence>
<dbReference type="EMBL" id="MIQH01000365">
    <property type="protein sequence ID" value="OIR25270.1"/>
    <property type="molecule type" value="Genomic_DNA"/>
</dbReference>
<reference evidence="2 6" key="4">
    <citation type="submission" date="2020-05" db="EMBL/GenBank/DDBJ databases">
        <authorList>
            <person name="Petersen J."/>
            <person name="Sayavedra L."/>
        </authorList>
    </citation>
    <scope>NUCLEOTIDE SEQUENCE [LARGE SCALE GENOMIC DNA]</scope>
    <source>
        <strain evidence="2">B thermophilus SOXS</strain>
    </source>
</reference>
<dbReference type="OrthoDB" id="7605594at2"/>
<dbReference type="EMBL" id="CP024634">
    <property type="protein sequence ID" value="AYQ56243.1"/>
    <property type="molecule type" value="Genomic_DNA"/>
</dbReference>
<reference evidence="4" key="1">
    <citation type="submission" date="2016-09" db="EMBL/GenBank/DDBJ databases">
        <title>Genome Sequence of Bathymodiolus thermophilus sulfur-oxidizing gill endosymbiont.</title>
        <authorList>
            <person name="Ponnudurai R."/>
            <person name="Kleiner M."/>
            <person name="Sayavedra L."/>
            <person name="Thuermer A."/>
            <person name="Felbeck H."/>
            <person name="Schlueter R."/>
            <person name="Schweder T."/>
            <person name="Markert S."/>
        </authorList>
    </citation>
    <scope>NUCLEOTIDE SEQUENCE [LARGE SCALE GENOMIC DNA]</scope>
    <source>
        <strain evidence="4">BAT/CrabSpa'14</strain>
    </source>
</reference>
<organism evidence="3 4">
    <name type="scientific">Bathymodiolus thermophilus thioautotrophic gill symbiont</name>
    <dbReference type="NCBI Taxonomy" id="2360"/>
    <lineage>
        <taxon>Bacteria</taxon>
        <taxon>Pseudomonadati</taxon>
        <taxon>Pseudomonadota</taxon>
        <taxon>Gammaproteobacteria</taxon>
        <taxon>sulfur-oxidizing symbionts</taxon>
    </lineage>
</organism>
<evidence type="ECO:0000313" key="6">
    <source>
        <dbReference type="Proteomes" id="UP000643672"/>
    </source>
</evidence>
<dbReference type="RefSeq" id="WP_071563676.1">
    <property type="nucleotide sequence ID" value="NZ_CAESAQ020000068.1"/>
</dbReference>
<reference evidence="3" key="2">
    <citation type="journal article" date="2017" name="Stand. Genomic Sci.">
        <title>Genome sequence of the sulfur-oxidizing Bathymodiolus thermophilus gill endosymbiont.</title>
        <authorList>
            <person name="Ponnudurai R."/>
            <person name="Sayavedra L."/>
            <person name="Kleiner M."/>
            <person name="Heiden S.E."/>
            <person name="Thurmer A."/>
            <person name="Felbeck H."/>
            <person name="Schluter R."/>
            <person name="Sievert S.M."/>
            <person name="Daniel R."/>
            <person name="Schweder T."/>
            <person name="Markert S."/>
        </authorList>
    </citation>
    <scope>NUCLEOTIDE SEQUENCE</scope>
    <source>
        <strain evidence="3">BAT/CrabSpa'14</strain>
    </source>
</reference>
<evidence type="ECO:0000313" key="1">
    <source>
        <dbReference type="EMBL" id="AYQ56243.1"/>
    </source>
</evidence>
<gene>
    <name evidence="3" type="ORF">BGC33_13020</name>
    <name evidence="1" type="ORF">MS2017_0502</name>
    <name evidence="2" type="ORF">THERMOS_1353</name>
</gene>
<proteinExistence type="predicted"/>
<accession>A0A1J5U8U0</accession>